<protein>
    <submittedName>
        <fullName evidence="1">Uncharacterized protein</fullName>
    </submittedName>
</protein>
<sequence>MSFGFVSPISMGIPAVHSCNPAVAIFPYLDIITQSYFRVIELEEKRQITKRVTTYYDQILAPPLVVVIRNVVRHITLQTS</sequence>
<dbReference type="EMBL" id="CP111017">
    <property type="protein sequence ID" value="WAR09107.1"/>
    <property type="molecule type" value="Genomic_DNA"/>
</dbReference>
<dbReference type="Proteomes" id="UP001164746">
    <property type="component" value="Chromosome 6"/>
</dbReference>
<gene>
    <name evidence="1" type="ORF">MAR_019065</name>
</gene>
<evidence type="ECO:0000313" key="1">
    <source>
        <dbReference type="EMBL" id="WAR09107.1"/>
    </source>
</evidence>
<accession>A0ABY7EJL8</accession>
<proteinExistence type="predicted"/>
<reference evidence="1" key="1">
    <citation type="submission" date="2022-11" db="EMBL/GenBank/DDBJ databases">
        <title>Centuries of genome instability and evolution in soft-shell clam transmissible cancer (bioRxiv).</title>
        <authorList>
            <person name="Hart S.F.M."/>
            <person name="Yonemitsu M.A."/>
            <person name="Giersch R.M."/>
            <person name="Beal B.F."/>
            <person name="Arriagada G."/>
            <person name="Davis B.W."/>
            <person name="Ostrander E.A."/>
            <person name="Goff S.P."/>
            <person name="Metzger M.J."/>
        </authorList>
    </citation>
    <scope>NUCLEOTIDE SEQUENCE</scope>
    <source>
        <strain evidence="1">MELC-2E11</strain>
        <tissue evidence="1">Siphon/mantle</tissue>
    </source>
</reference>
<keyword evidence="2" id="KW-1185">Reference proteome</keyword>
<organism evidence="1 2">
    <name type="scientific">Mya arenaria</name>
    <name type="common">Soft-shell clam</name>
    <dbReference type="NCBI Taxonomy" id="6604"/>
    <lineage>
        <taxon>Eukaryota</taxon>
        <taxon>Metazoa</taxon>
        <taxon>Spiralia</taxon>
        <taxon>Lophotrochozoa</taxon>
        <taxon>Mollusca</taxon>
        <taxon>Bivalvia</taxon>
        <taxon>Autobranchia</taxon>
        <taxon>Heteroconchia</taxon>
        <taxon>Euheterodonta</taxon>
        <taxon>Imparidentia</taxon>
        <taxon>Neoheterodontei</taxon>
        <taxon>Myida</taxon>
        <taxon>Myoidea</taxon>
        <taxon>Myidae</taxon>
        <taxon>Mya</taxon>
    </lineage>
</organism>
<evidence type="ECO:0000313" key="2">
    <source>
        <dbReference type="Proteomes" id="UP001164746"/>
    </source>
</evidence>
<name>A0ABY7EJL8_MYAAR</name>